<organism evidence="1 2">
    <name type="scientific">Castanea mollissima</name>
    <name type="common">Chinese chestnut</name>
    <dbReference type="NCBI Taxonomy" id="60419"/>
    <lineage>
        <taxon>Eukaryota</taxon>
        <taxon>Viridiplantae</taxon>
        <taxon>Streptophyta</taxon>
        <taxon>Embryophyta</taxon>
        <taxon>Tracheophyta</taxon>
        <taxon>Spermatophyta</taxon>
        <taxon>Magnoliopsida</taxon>
        <taxon>eudicotyledons</taxon>
        <taxon>Gunneridae</taxon>
        <taxon>Pentapetalae</taxon>
        <taxon>rosids</taxon>
        <taxon>fabids</taxon>
        <taxon>Fagales</taxon>
        <taxon>Fagaceae</taxon>
        <taxon>Castanea</taxon>
    </lineage>
</organism>
<name>A0A8J4QP31_9ROSI</name>
<gene>
    <name evidence="1" type="ORF">CMV_024251</name>
</gene>
<dbReference type="EMBL" id="JRKL02005774">
    <property type="protein sequence ID" value="KAF3949939.1"/>
    <property type="molecule type" value="Genomic_DNA"/>
</dbReference>
<reference evidence="1" key="1">
    <citation type="submission" date="2020-03" db="EMBL/GenBank/DDBJ databases">
        <title>Castanea mollissima Vanexum genome sequencing.</title>
        <authorList>
            <person name="Staton M."/>
        </authorList>
    </citation>
    <scope>NUCLEOTIDE SEQUENCE</scope>
    <source>
        <tissue evidence="1">Leaf</tissue>
    </source>
</reference>
<proteinExistence type="predicted"/>
<accession>A0A8J4QP31</accession>
<dbReference type="Proteomes" id="UP000737018">
    <property type="component" value="Unassembled WGS sequence"/>
</dbReference>
<protein>
    <submittedName>
        <fullName evidence="1">Uncharacterized protein</fullName>
    </submittedName>
</protein>
<evidence type="ECO:0000313" key="1">
    <source>
        <dbReference type="EMBL" id="KAF3949939.1"/>
    </source>
</evidence>
<comment type="caution">
    <text evidence="1">The sequence shown here is derived from an EMBL/GenBank/DDBJ whole genome shotgun (WGS) entry which is preliminary data.</text>
</comment>
<sequence length="70" mass="8069">MTKRKEVHILSKDEIEALKDEFHDLVLNQATIVASSSFCSSKGGRKVTFCIGDNFLNIFLKLFWIDILFF</sequence>
<evidence type="ECO:0000313" key="2">
    <source>
        <dbReference type="Proteomes" id="UP000737018"/>
    </source>
</evidence>
<keyword evidence="2" id="KW-1185">Reference proteome</keyword>
<dbReference type="AlphaFoldDB" id="A0A8J4QP31"/>